<evidence type="ECO:0000256" key="4">
    <source>
        <dbReference type="ARBA" id="ARBA00023012"/>
    </source>
</evidence>
<dbReference type="InterPro" id="IPR018062">
    <property type="entry name" value="HTH_AraC-typ_CS"/>
</dbReference>
<protein>
    <submittedName>
        <fullName evidence="11">Response regulator</fullName>
    </submittedName>
</protein>
<evidence type="ECO:0000256" key="6">
    <source>
        <dbReference type="ARBA" id="ARBA00023125"/>
    </source>
</evidence>
<dbReference type="KEGG" id="proo:MJB10_12180"/>
<dbReference type="PROSITE" id="PS50110">
    <property type="entry name" value="RESPONSE_REGULATORY"/>
    <property type="match status" value="1"/>
</dbReference>
<keyword evidence="7" id="KW-0804">Transcription</keyword>
<keyword evidence="4" id="KW-0902">Two-component regulatory system</keyword>
<dbReference type="GO" id="GO:0005737">
    <property type="term" value="C:cytoplasm"/>
    <property type="evidence" value="ECO:0007669"/>
    <property type="project" value="UniProtKB-SubCell"/>
</dbReference>
<dbReference type="Gene3D" id="1.10.10.60">
    <property type="entry name" value="Homeodomain-like"/>
    <property type="match status" value="2"/>
</dbReference>
<dbReference type="InterPro" id="IPR041522">
    <property type="entry name" value="CdaR_GGDEF"/>
</dbReference>
<dbReference type="PROSITE" id="PS01124">
    <property type="entry name" value="HTH_ARAC_FAMILY_2"/>
    <property type="match status" value="1"/>
</dbReference>
<dbReference type="AlphaFoldDB" id="A0AA96LUN4"/>
<feature type="modified residue" description="4-aspartylphosphate" evidence="8">
    <location>
        <position position="56"/>
    </location>
</feature>
<keyword evidence="2" id="KW-0963">Cytoplasm</keyword>
<dbReference type="InterPro" id="IPR001789">
    <property type="entry name" value="Sig_transdc_resp-reg_receiver"/>
</dbReference>
<feature type="domain" description="Response regulatory" evidence="10">
    <location>
        <begin position="4"/>
        <end position="121"/>
    </location>
</feature>
<evidence type="ECO:0000256" key="3">
    <source>
        <dbReference type="ARBA" id="ARBA00022553"/>
    </source>
</evidence>
<keyword evidence="3 8" id="KW-0597">Phosphoprotein</keyword>
<sequence>MTFRVLLVDDEMIDLNYLQRTVPWDDLGMTLVGTANSAFNALKILEKESIDILVSDIRMPIMSGLELARKAKQIQPKLSVVFVSGHEEFEYAKQAIIIQAFGYVLKPVDDLELHQMLRSLAAKLMQERLGEQEKQIVEKALPIIKHEVLHQWLEGTLPEGEGADLLQLHKELKDEGEVIVVVIELDDAQWKLAAMDVDEREQRLEQFHDFMQKNLLFTPSNGIAFRSSPYRYVGLFKGRQSEVWSRLASLVERVRVETHFTITIGFGNEASTAKQWIVSYEQAKKALDQKMFEGKSRIIVYDPQGELGFEQQLGQVNRKLDAIFDCLQSYNLVGIDDCLEDMFRQVKSLGTRLSVYNFVMYVLTRLEDMNNNKSGEQHELWELPFGKLDELYRLETTEDIKSWLRRKLFELSEKMMIKSRSQDRIIIHKVREYVLEHLNGKITLKDVANRFAFSPNYLGFLFKEETGETFSDFLIRTRMEAARGMLMDPSIKIYEITHRVGYKNIIYFSRQFKDYVGLTPSEFRKKQKV</sequence>
<organism evidence="11 12">
    <name type="scientific">Paenibacillus roseopurpureus</name>
    <dbReference type="NCBI Taxonomy" id="2918901"/>
    <lineage>
        <taxon>Bacteria</taxon>
        <taxon>Bacillati</taxon>
        <taxon>Bacillota</taxon>
        <taxon>Bacilli</taxon>
        <taxon>Bacillales</taxon>
        <taxon>Paenibacillaceae</taxon>
        <taxon>Paenibacillus</taxon>
    </lineage>
</organism>
<evidence type="ECO:0000259" key="10">
    <source>
        <dbReference type="PROSITE" id="PS50110"/>
    </source>
</evidence>
<dbReference type="InterPro" id="IPR009057">
    <property type="entry name" value="Homeodomain-like_sf"/>
</dbReference>
<keyword evidence="12" id="KW-1185">Reference proteome</keyword>
<name>A0AA96LUN4_9BACL</name>
<dbReference type="RefSeq" id="WP_314805195.1">
    <property type="nucleotide sequence ID" value="NZ_CP130319.1"/>
</dbReference>
<evidence type="ECO:0000313" key="11">
    <source>
        <dbReference type="EMBL" id="WNR46811.1"/>
    </source>
</evidence>
<dbReference type="EMBL" id="CP130319">
    <property type="protein sequence ID" value="WNR46811.1"/>
    <property type="molecule type" value="Genomic_DNA"/>
</dbReference>
<dbReference type="Pfam" id="PF12833">
    <property type="entry name" value="HTH_18"/>
    <property type="match status" value="1"/>
</dbReference>
<dbReference type="GO" id="GO:0000160">
    <property type="term" value="P:phosphorelay signal transduction system"/>
    <property type="evidence" value="ECO:0007669"/>
    <property type="project" value="UniProtKB-KW"/>
</dbReference>
<evidence type="ECO:0000259" key="9">
    <source>
        <dbReference type="PROSITE" id="PS01124"/>
    </source>
</evidence>
<dbReference type="InterPro" id="IPR051552">
    <property type="entry name" value="HptR"/>
</dbReference>
<dbReference type="PANTHER" id="PTHR42713">
    <property type="entry name" value="HISTIDINE KINASE-RELATED"/>
    <property type="match status" value="1"/>
</dbReference>
<reference evidence="11" key="1">
    <citation type="submission" date="2022-02" db="EMBL/GenBank/DDBJ databases">
        <title>Paenibacillus sp. MBLB1832 Whole Genome Shotgun Sequencing.</title>
        <authorList>
            <person name="Hwang C.Y."/>
            <person name="Cho E.-S."/>
            <person name="Seo M.-J."/>
        </authorList>
    </citation>
    <scope>NUCLEOTIDE SEQUENCE</scope>
    <source>
        <strain evidence="11">MBLB1832</strain>
    </source>
</reference>
<dbReference type="PANTHER" id="PTHR42713:SF3">
    <property type="entry name" value="TRANSCRIPTIONAL REGULATORY PROTEIN HPTR"/>
    <property type="match status" value="1"/>
</dbReference>
<keyword evidence="5" id="KW-0805">Transcription regulation</keyword>
<evidence type="ECO:0000256" key="5">
    <source>
        <dbReference type="ARBA" id="ARBA00023015"/>
    </source>
</evidence>
<dbReference type="GO" id="GO:0043565">
    <property type="term" value="F:sequence-specific DNA binding"/>
    <property type="evidence" value="ECO:0007669"/>
    <property type="project" value="InterPro"/>
</dbReference>
<dbReference type="CDD" id="cd17536">
    <property type="entry name" value="REC_YesN-like"/>
    <property type="match status" value="1"/>
</dbReference>
<dbReference type="Proteomes" id="UP001304650">
    <property type="component" value="Chromosome"/>
</dbReference>
<proteinExistence type="predicted"/>
<dbReference type="Pfam" id="PF17853">
    <property type="entry name" value="GGDEF_2"/>
    <property type="match status" value="1"/>
</dbReference>
<evidence type="ECO:0000313" key="12">
    <source>
        <dbReference type="Proteomes" id="UP001304650"/>
    </source>
</evidence>
<keyword evidence="6" id="KW-0238">DNA-binding</keyword>
<dbReference type="SMART" id="SM00342">
    <property type="entry name" value="HTH_ARAC"/>
    <property type="match status" value="1"/>
</dbReference>
<dbReference type="Pfam" id="PF00072">
    <property type="entry name" value="Response_reg"/>
    <property type="match status" value="1"/>
</dbReference>
<dbReference type="InterPro" id="IPR020449">
    <property type="entry name" value="Tscrpt_reg_AraC-type_HTH"/>
</dbReference>
<comment type="subcellular location">
    <subcellularLocation>
        <location evidence="1">Cytoplasm</location>
    </subcellularLocation>
</comment>
<evidence type="ECO:0000256" key="7">
    <source>
        <dbReference type="ARBA" id="ARBA00023163"/>
    </source>
</evidence>
<dbReference type="SUPFAM" id="SSF52172">
    <property type="entry name" value="CheY-like"/>
    <property type="match status" value="1"/>
</dbReference>
<evidence type="ECO:0000256" key="2">
    <source>
        <dbReference type="ARBA" id="ARBA00022490"/>
    </source>
</evidence>
<dbReference type="Gene3D" id="3.40.50.2300">
    <property type="match status" value="1"/>
</dbReference>
<dbReference type="InterPro" id="IPR018060">
    <property type="entry name" value="HTH_AraC"/>
</dbReference>
<dbReference type="GO" id="GO:0003700">
    <property type="term" value="F:DNA-binding transcription factor activity"/>
    <property type="evidence" value="ECO:0007669"/>
    <property type="project" value="InterPro"/>
</dbReference>
<dbReference type="PROSITE" id="PS00041">
    <property type="entry name" value="HTH_ARAC_FAMILY_1"/>
    <property type="match status" value="1"/>
</dbReference>
<dbReference type="SUPFAM" id="SSF46689">
    <property type="entry name" value="Homeodomain-like"/>
    <property type="match status" value="2"/>
</dbReference>
<dbReference type="PRINTS" id="PR00032">
    <property type="entry name" value="HTHARAC"/>
</dbReference>
<evidence type="ECO:0000256" key="8">
    <source>
        <dbReference type="PROSITE-ProRule" id="PRU00169"/>
    </source>
</evidence>
<gene>
    <name evidence="11" type="ORF">MJB10_12180</name>
</gene>
<feature type="domain" description="HTH araC/xylS-type" evidence="9">
    <location>
        <begin position="428"/>
        <end position="526"/>
    </location>
</feature>
<dbReference type="InterPro" id="IPR011006">
    <property type="entry name" value="CheY-like_superfamily"/>
</dbReference>
<dbReference type="SMART" id="SM00448">
    <property type="entry name" value="REC"/>
    <property type="match status" value="1"/>
</dbReference>
<evidence type="ECO:0000256" key="1">
    <source>
        <dbReference type="ARBA" id="ARBA00004496"/>
    </source>
</evidence>
<accession>A0AA96LUN4</accession>